<evidence type="ECO:0000313" key="6">
    <source>
        <dbReference type="EMBL" id="NYI81348.1"/>
    </source>
</evidence>
<dbReference type="RefSeq" id="WP_179661027.1">
    <property type="nucleotide sequence ID" value="NZ_JACBZR010000001.1"/>
</dbReference>
<evidence type="ECO:0000313" key="3">
    <source>
        <dbReference type="EMBL" id="NYI81274.1"/>
    </source>
</evidence>
<evidence type="ECO:0000313" key="5">
    <source>
        <dbReference type="EMBL" id="NYI81329.1"/>
    </source>
</evidence>
<reference evidence="6 7" key="1">
    <citation type="submission" date="2020-07" db="EMBL/GenBank/DDBJ databases">
        <title>Sequencing the genomes of 1000 actinobacteria strains.</title>
        <authorList>
            <person name="Klenk H.-P."/>
        </authorList>
    </citation>
    <scope>NUCLEOTIDE SEQUENCE [LARGE SCALE GENOMIC DNA]</scope>
    <source>
        <strain evidence="6 7">DSM 26487</strain>
    </source>
</reference>
<evidence type="ECO:0000256" key="1">
    <source>
        <dbReference type="SAM" id="MobiDB-lite"/>
    </source>
</evidence>
<feature type="region of interest" description="Disordered" evidence="1">
    <location>
        <begin position="71"/>
        <end position="97"/>
    </location>
</feature>
<dbReference type="EMBL" id="JACBZR010000003">
    <property type="protein sequence ID" value="NYI81348.1"/>
    <property type="molecule type" value="Genomic_DNA"/>
</dbReference>
<dbReference type="EMBL" id="JACBZR010000003">
    <property type="protein sequence ID" value="NYI81274.1"/>
    <property type="molecule type" value="Genomic_DNA"/>
</dbReference>
<comment type="caution">
    <text evidence="6">The sequence shown here is derived from an EMBL/GenBank/DDBJ whole genome shotgun (WGS) entry which is preliminary data.</text>
</comment>
<name>A0A7Z0IW12_9ACTN</name>
<feature type="compositionally biased region" description="Basic and acidic residues" evidence="1">
    <location>
        <begin position="71"/>
        <end position="87"/>
    </location>
</feature>
<proteinExistence type="predicted"/>
<dbReference type="EMBL" id="JACBZR010000003">
    <property type="protein sequence ID" value="NYI81329.1"/>
    <property type="molecule type" value="Genomic_DNA"/>
</dbReference>
<protein>
    <submittedName>
        <fullName evidence="6">Uncharacterized protein</fullName>
    </submittedName>
</protein>
<evidence type="ECO:0000313" key="4">
    <source>
        <dbReference type="EMBL" id="NYI81311.1"/>
    </source>
</evidence>
<accession>A0A7Z0IW12</accession>
<sequence length="97" mass="11420">MSRPPRRPRRRYVQRRRHWWRDLITSEFHNASHAWFLAAEAESLGYPTELAEYAAEHPRPTLKGFMVALARPDRHEPDQHHDQHESEEGQIDDAAAA</sequence>
<gene>
    <name evidence="2" type="ORF">BJ988_005531</name>
    <name evidence="3" type="ORF">BJ988_005982</name>
    <name evidence="4" type="ORF">BJ988_006019</name>
    <name evidence="5" type="ORF">BJ988_006037</name>
    <name evidence="6" type="ORF">BJ988_006056</name>
</gene>
<keyword evidence="7" id="KW-1185">Reference proteome</keyword>
<evidence type="ECO:0000313" key="2">
    <source>
        <dbReference type="EMBL" id="NYI80883.1"/>
    </source>
</evidence>
<organism evidence="6 7">
    <name type="scientific">Nocardioides panzhihuensis</name>
    <dbReference type="NCBI Taxonomy" id="860243"/>
    <lineage>
        <taxon>Bacteria</taxon>
        <taxon>Bacillati</taxon>
        <taxon>Actinomycetota</taxon>
        <taxon>Actinomycetes</taxon>
        <taxon>Propionibacteriales</taxon>
        <taxon>Nocardioidaceae</taxon>
        <taxon>Nocardioides</taxon>
    </lineage>
</organism>
<evidence type="ECO:0000313" key="7">
    <source>
        <dbReference type="Proteomes" id="UP000564496"/>
    </source>
</evidence>
<dbReference type="EMBL" id="JACBZR010000001">
    <property type="protein sequence ID" value="NYI80883.1"/>
    <property type="molecule type" value="Genomic_DNA"/>
</dbReference>
<dbReference type="Proteomes" id="UP000564496">
    <property type="component" value="Unassembled WGS sequence"/>
</dbReference>
<dbReference type="AlphaFoldDB" id="A0A7Z0IW12"/>
<dbReference type="EMBL" id="JACBZR010000003">
    <property type="protein sequence ID" value="NYI81311.1"/>
    <property type="molecule type" value="Genomic_DNA"/>
</dbReference>